<evidence type="ECO:0000313" key="1">
    <source>
        <dbReference type="EMBL" id="AXE28406.1"/>
    </source>
</evidence>
<dbReference type="KEGG" id="vg:54997077"/>
<proteinExistence type="predicted"/>
<dbReference type="Proteomes" id="UP000253176">
    <property type="component" value="Segment"/>
</dbReference>
<name>A0A344UBY5_9CAUD</name>
<dbReference type="GeneID" id="54997077"/>
<keyword evidence="2" id="KW-1185">Reference proteome</keyword>
<sequence length="42" mass="5139">MLKPSDWCRAMYEKTLDPAYITLYNMWKEREDAKVRRNGRDS</sequence>
<dbReference type="EMBL" id="MH587638">
    <property type="protein sequence ID" value="AXE28406.1"/>
    <property type="molecule type" value="Genomic_DNA"/>
</dbReference>
<dbReference type="SMR" id="A0A344UBY5"/>
<evidence type="ECO:0008006" key="3">
    <source>
        <dbReference type="Google" id="ProtNLM"/>
    </source>
</evidence>
<reference evidence="1 2" key="1">
    <citation type="submission" date="2018-07" db="EMBL/GenBank/DDBJ databases">
        <title>Complete genome sequence analysis of Enterobacteria phage vB_KpnP_IME321.</title>
        <authorList>
            <person name="Wang C."/>
            <person name="Mi Z."/>
            <person name="Bai C."/>
            <person name="Tong Y."/>
        </authorList>
    </citation>
    <scope>NUCLEOTIDE SEQUENCE [LARGE SCALE GENOMIC DNA]</scope>
</reference>
<dbReference type="RefSeq" id="YP_009806221.1">
    <property type="nucleotide sequence ID" value="NC_048014.1"/>
</dbReference>
<organism evidence="1 2">
    <name type="scientific">Klebsiella phage vB_KpnP_IME321</name>
    <dbReference type="NCBI Taxonomy" id="2268396"/>
    <lineage>
        <taxon>Viruses</taxon>
        <taxon>Duplodnaviria</taxon>
        <taxon>Heunggongvirae</taxon>
        <taxon>Uroviricota</taxon>
        <taxon>Caudoviricetes</taxon>
        <taxon>Autographivirales</taxon>
        <taxon>Autotranscriptaviridae</taxon>
        <taxon>Studiervirinae</taxon>
        <taxon>Przondovirus</taxon>
        <taxon>Przondovirus IME321</taxon>
    </lineage>
</organism>
<protein>
    <recommendedName>
        <fullName evidence="3">Gp1.8</fullName>
    </recommendedName>
</protein>
<accession>A0A344UBY5</accession>
<evidence type="ECO:0000313" key="2">
    <source>
        <dbReference type="Proteomes" id="UP000253176"/>
    </source>
</evidence>